<evidence type="ECO:0000256" key="3">
    <source>
        <dbReference type="ARBA" id="ARBA00012438"/>
    </source>
</evidence>
<feature type="coiled-coil region" evidence="10">
    <location>
        <begin position="387"/>
        <end position="414"/>
    </location>
</feature>
<dbReference type="Gene3D" id="6.10.340.10">
    <property type="match status" value="1"/>
</dbReference>
<dbReference type="SUPFAM" id="SSF103190">
    <property type="entry name" value="Sensory domain-like"/>
    <property type="match status" value="1"/>
</dbReference>
<dbReference type="Pfam" id="PF00672">
    <property type="entry name" value="HAMP"/>
    <property type="match status" value="1"/>
</dbReference>
<evidence type="ECO:0000256" key="6">
    <source>
        <dbReference type="ARBA" id="ARBA00022679"/>
    </source>
</evidence>
<keyword evidence="15" id="KW-1185">Reference proteome</keyword>
<dbReference type="PROSITE" id="PS50109">
    <property type="entry name" value="HIS_KIN"/>
    <property type="match status" value="1"/>
</dbReference>
<dbReference type="InterPro" id="IPR036890">
    <property type="entry name" value="HATPase_C_sf"/>
</dbReference>
<proteinExistence type="predicted"/>
<name>A0A1Y1SEG7_9GAMM</name>
<dbReference type="EMBL" id="AQQV01000002">
    <property type="protein sequence ID" value="ORE87073.1"/>
    <property type="molecule type" value="Genomic_DNA"/>
</dbReference>
<keyword evidence="8 14" id="KW-0418">Kinase</keyword>
<dbReference type="InterPro" id="IPR048760">
    <property type="entry name" value="VP0354-like_sensor_dom"/>
</dbReference>
<dbReference type="PRINTS" id="PR00344">
    <property type="entry name" value="BCTRLSENSOR"/>
</dbReference>
<dbReference type="Gene3D" id="1.10.287.130">
    <property type="match status" value="1"/>
</dbReference>
<dbReference type="RefSeq" id="WP_158523122.1">
    <property type="nucleotide sequence ID" value="NZ_AQQV01000002.1"/>
</dbReference>
<comment type="subcellular location">
    <subcellularLocation>
        <location evidence="2">Cell membrane</location>
        <topology evidence="2">Multi-pass membrane protein</topology>
    </subcellularLocation>
</comment>
<sequence>MKRNSISSRLALVMVLIVTLTAVLASALIFSRLNSVLIDSTSGDLEREAEIQATKFISRIDELTRDTLLLANTPPIQGIIRANVAGTDPTDGSTLAMWRQRLEVIFEGLIRNKPDYLQVRYIGIDDQGRELVRVDRDLNTAEVRIVETTALQQKGTEPYFISAINKDSGQVDLSPINLNREQGVIEKPYMPVIRSSTPVVDQTSGEVFGIVVINLAVESALRELTTGVDTKQTHYVANQDGHYLVHPRREREFEFEHGVQAQAQSDFPLLETLMHNGAHVESRVDTDNQQVLSALAVTFGPQASAQKLYHVVTDGFNDITVVSRDVAKQAALLIIALAGIAFVVGTILARRIVSPIEKLAESVRNLDVDNTTLSIPSSLPDEAGELARALENSLDAVRRRNDQLVAKNKELEQFAYIASHDLQEPVRTITSFSTMLHSRYLDQFDERGQKSLNFILDSCQRMQSLIHGLLEYSRLGKKAEPEDVDFAAMIKGVIDDLHASIESKNASISVGSLPELHVFAVEVRLLFQNLLGNALKFTRPDVTPVVAIEATRQGRAWQFSVTDNGLGIAPEAREKVFMIFQRLQNRNEYEGTGIGLAHCRKIVEMHGGNIWIEDAPGGGSRFMFTLQEVSANRPTEANKG</sequence>
<dbReference type="InterPro" id="IPR036097">
    <property type="entry name" value="HisK_dim/P_sf"/>
</dbReference>
<feature type="domain" description="HAMP" evidence="13">
    <location>
        <begin position="350"/>
        <end position="402"/>
    </location>
</feature>
<dbReference type="PANTHER" id="PTHR43304:SF1">
    <property type="entry name" value="PAC DOMAIN-CONTAINING PROTEIN"/>
    <property type="match status" value="1"/>
</dbReference>
<evidence type="ECO:0000256" key="5">
    <source>
        <dbReference type="ARBA" id="ARBA00022553"/>
    </source>
</evidence>
<keyword evidence="6" id="KW-0808">Transferase</keyword>
<organism evidence="14 15">
    <name type="scientific">Oceanococcus atlanticus</name>
    <dbReference type="NCBI Taxonomy" id="1317117"/>
    <lineage>
        <taxon>Bacteria</taxon>
        <taxon>Pseudomonadati</taxon>
        <taxon>Pseudomonadota</taxon>
        <taxon>Gammaproteobacteria</taxon>
        <taxon>Chromatiales</taxon>
        <taxon>Oceanococcaceae</taxon>
        <taxon>Oceanococcus</taxon>
    </lineage>
</organism>
<evidence type="ECO:0000256" key="1">
    <source>
        <dbReference type="ARBA" id="ARBA00000085"/>
    </source>
</evidence>
<dbReference type="InterPro" id="IPR029151">
    <property type="entry name" value="Sensor-like_sf"/>
</dbReference>
<dbReference type="PANTHER" id="PTHR43304">
    <property type="entry name" value="PHYTOCHROME-LIKE PROTEIN CPH1"/>
    <property type="match status" value="1"/>
</dbReference>
<dbReference type="GO" id="GO:0005886">
    <property type="term" value="C:plasma membrane"/>
    <property type="evidence" value="ECO:0007669"/>
    <property type="project" value="UniProtKB-SubCell"/>
</dbReference>
<evidence type="ECO:0000313" key="14">
    <source>
        <dbReference type="EMBL" id="ORE87073.1"/>
    </source>
</evidence>
<dbReference type="InterPro" id="IPR004358">
    <property type="entry name" value="Sig_transdc_His_kin-like_C"/>
</dbReference>
<dbReference type="Proteomes" id="UP000192342">
    <property type="component" value="Unassembled WGS sequence"/>
</dbReference>
<dbReference type="InterPro" id="IPR003660">
    <property type="entry name" value="HAMP_dom"/>
</dbReference>
<evidence type="ECO:0000256" key="2">
    <source>
        <dbReference type="ARBA" id="ARBA00004651"/>
    </source>
</evidence>
<dbReference type="SUPFAM" id="SSF47384">
    <property type="entry name" value="Homodimeric domain of signal transducing histidine kinase"/>
    <property type="match status" value="1"/>
</dbReference>
<dbReference type="SMART" id="SM00304">
    <property type="entry name" value="HAMP"/>
    <property type="match status" value="1"/>
</dbReference>
<dbReference type="Pfam" id="PF21623">
    <property type="entry name" value="HK_sensor_dom_bact"/>
    <property type="match status" value="1"/>
</dbReference>
<protein>
    <recommendedName>
        <fullName evidence="3">histidine kinase</fullName>
        <ecNumber evidence="3">2.7.13.3</ecNumber>
    </recommendedName>
</protein>
<dbReference type="SMART" id="SM00387">
    <property type="entry name" value="HATPase_c"/>
    <property type="match status" value="1"/>
</dbReference>
<evidence type="ECO:0000256" key="11">
    <source>
        <dbReference type="SAM" id="Phobius"/>
    </source>
</evidence>
<evidence type="ECO:0000259" key="12">
    <source>
        <dbReference type="PROSITE" id="PS50109"/>
    </source>
</evidence>
<evidence type="ECO:0000256" key="4">
    <source>
        <dbReference type="ARBA" id="ARBA00022475"/>
    </source>
</evidence>
<feature type="domain" description="Histidine kinase" evidence="12">
    <location>
        <begin position="417"/>
        <end position="630"/>
    </location>
</feature>
<keyword evidence="7 11" id="KW-0812">Transmembrane</keyword>
<dbReference type="CDD" id="cd00082">
    <property type="entry name" value="HisKA"/>
    <property type="match status" value="1"/>
</dbReference>
<dbReference type="FunFam" id="3.30.565.10:FF:000006">
    <property type="entry name" value="Sensor histidine kinase WalK"/>
    <property type="match status" value="1"/>
</dbReference>
<comment type="catalytic activity">
    <reaction evidence="1">
        <text>ATP + protein L-histidine = ADP + protein N-phospho-L-histidine.</text>
        <dbReference type="EC" id="2.7.13.3"/>
    </reaction>
</comment>
<dbReference type="Pfam" id="PF02518">
    <property type="entry name" value="HATPase_c"/>
    <property type="match status" value="1"/>
</dbReference>
<dbReference type="InterPro" id="IPR052162">
    <property type="entry name" value="Sensor_kinase/Photoreceptor"/>
</dbReference>
<dbReference type="STRING" id="1317117.ATO7_08537"/>
<accession>A0A1Y1SEG7</accession>
<dbReference type="PROSITE" id="PS50885">
    <property type="entry name" value="HAMP"/>
    <property type="match status" value="1"/>
</dbReference>
<feature type="transmembrane region" description="Helical" evidence="11">
    <location>
        <begin position="330"/>
        <end position="349"/>
    </location>
</feature>
<dbReference type="SUPFAM" id="SSF55874">
    <property type="entry name" value="ATPase domain of HSP90 chaperone/DNA topoisomerase II/histidine kinase"/>
    <property type="match status" value="1"/>
</dbReference>
<evidence type="ECO:0000259" key="13">
    <source>
        <dbReference type="PROSITE" id="PS50885"/>
    </source>
</evidence>
<dbReference type="Pfam" id="PF00512">
    <property type="entry name" value="HisKA"/>
    <property type="match status" value="1"/>
</dbReference>
<keyword evidence="11" id="KW-0472">Membrane</keyword>
<evidence type="ECO:0000313" key="15">
    <source>
        <dbReference type="Proteomes" id="UP000192342"/>
    </source>
</evidence>
<dbReference type="EC" id="2.7.13.3" evidence="3"/>
<dbReference type="InterPro" id="IPR003661">
    <property type="entry name" value="HisK_dim/P_dom"/>
</dbReference>
<reference evidence="14 15" key="1">
    <citation type="submission" date="2013-04" db="EMBL/GenBank/DDBJ databases">
        <title>Oceanococcus atlanticus 22II-S10r2 Genome Sequencing.</title>
        <authorList>
            <person name="Lai Q."/>
            <person name="Li G."/>
            <person name="Shao Z."/>
        </authorList>
    </citation>
    <scope>NUCLEOTIDE SEQUENCE [LARGE SCALE GENOMIC DNA]</scope>
    <source>
        <strain evidence="14 15">22II-S10r2</strain>
    </source>
</reference>
<dbReference type="AlphaFoldDB" id="A0A1Y1SEG7"/>
<gene>
    <name evidence="14" type="ORF">ATO7_08537</name>
</gene>
<keyword evidence="5" id="KW-0597">Phosphoprotein</keyword>
<dbReference type="OrthoDB" id="7051794at2"/>
<comment type="caution">
    <text evidence="14">The sequence shown here is derived from an EMBL/GenBank/DDBJ whole genome shotgun (WGS) entry which is preliminary data.</text>
</comment>
<evidence type="ECO:0000256" key="9">
    <source>
        <dbReference type="ARBA" id="ARBA00022989"/>
    </source>
</evidence>
<keyword evidence="4" id="KW-1003">Cell membrane</keyword>
<dbReference type="InterPro" id="IPR005467">
    <property type="entry name" value="His_kinase_dom"/>
</dbReference>
<keyword evidence="9 11" id="KW-1133">Transmembrane helix</keyword>
<dbReference type="Gene3D" id="3.30.565.10">
    <property type="entry name" value="Histidine kinase-like ATPase, C-terminal domain"/>
    <property type="match status" value="1"/>
</dbReference>
<evidence type="ECO:0000256" key="10">
    <source>
        <dbReference type="SAM" id="Coils"/>
    </source>
</evidence>
<dbReference type="GO" id="GO:0000155">
    <property type="term" value="F:phosphorelay sensor kinase activity"/>
    <property type="evidence" value="ECO:0007669"/>
    <property type="project" value="InterPro"/>
</dbReference>
<dbReference type="InterPro" id="IPR003594">
    <property type="entry name" value="HATPase_dom"/>
</dbReference>
<dbReference type="SMART" id="SM00388">
    <property type="entry name" value="HisKA"/>
    <property type="match status" value="1"/>
</dbReference>
<dbReference type="Gene3D" id="3.30.450.20">
    <property type="entry name" value="PAS domain"/>
    <property type="match status" value="1"/>
</dbReference>
<evidence type="ECO:0000256" key="8">
    <source>
        <dbReference type="ARBA" id="ARBA00022777"/>
    </source>
</evidence>
<keyword evidence="10" id="KW-0175">Coiled coil</keyword>
<evidence type="ECO:0000256" key="7">
    <source>
        <dbReference type="ARBA" id="ARBA00022692"/>
    </source>
</evidence>